<accession>A0ABW2FWM0</accession>
<dbReference type="RefSeq" id="WP_345709761.1">
    <property type="nucleotide sequence ID" value="NZ_BAABKV010000001.1"/>
</dbReference>
<evidence type="ECO:0000313" key="2">
    <source>
        <dbReference type="Proteomes" id="UP001596435"/>
    </source>
</evidence>
<dbReference type="EMBL" id="JBHTAJ010000034">
    <property type="protein sequence ID" value="MFC7181666.1"/>
    <property type="molecule type" value="Genomic_DNA"/>
</dbReference>
<keyword evidence="2" id="KW-1185">Reference proteome</keyword>
<protein>
    <submittedName>
        <fullName evidence="1">Uncharacterized protein</fullName>
    </submittedName>
</protein>
<comment type="caution">
    <text evidence="1">The sequence shown here is derived from an EMBL/GenBank/DDBJ whole genome shotgun (WGS) entry which is preliminary data.</text>
</comment>
<proteinExistence type="predicted"/>
<name>A0ABW2FWM0_9ACTN</name>
<gene>
    <name evidence="1" type="ORF">ACFQMG_19130</name>
</gene>
<reference evidence="2" key="1">
    <citation type="journal article" date="2019" name="Int. J. Syst. Evol. Microbiol.">
        <title>The Global Catalogue of Microorganisms (GCM) 10K type strain sequencing project: providing services to taxonomists for standard genome sequencing and annotation.</title>
        <authorList>
            <consortium name="The Broad Institute Genomics Platform"/>
            <consortium name="The Broad Institute Genome Sequencing Center for Infectious Disease"/>
            <person name="Wu L."/>
            <person name="Ma J."/>
        </authorList>
    </citation>
    <scope>NUCLEOTIDE SEQUENCE [LARGE SCALE GENOMIC DNA]</scope>
    <source>
        <strain evidence="2">CGMCC 1.12859</strain>
    </source>
</reference>
<sequence length="137" mass="15622">MTPTLPRTVRAVDTARLVDLAREASMYGFSQRLPVDWLQEHLAAEATHYLLPTLVQRLGHRPDVPLQWRCRQLLTVRTGEQIWGLLDVLPATFDRLPESLDTASEKDIVGRIERAVTQREWAERMAADAAPDEVPRN</sequence>
<organism evidence="1 2">
    <name type="scientific">Kitasatospora paranensis</name>
    <dbReference type="NCBI Taxonomy" id="258053"/>
    <lineage>
        <taxon>Bacteria</taxon>
        <taxon>Bacillati</taxon>
        <taxon>Actinomycetota</taxon>
        <taxon>Actinomycetes</taxon>
        <taxon>Kitasatosporales</taxon>
        <taxon>Streptomycetaceae</taxon>
        <taxon>Kitasatospora</taxon>
    </lineage>
</organism>
<evidence type="ECO:0000313" key="1">
    <source>
        <dbReference type="EMBL" id="MFC7181666.1"/>
    </source>
</evidence>
<dbReference type="Proteomes" id="UP001596435">
    <property type="component" value="Unassembled WGS sequence"/>
</dbReference>